<proteinExistence type="inferred from homology"/>
<accession>A0A9P3CB19</accession>
<keyword evidence="7" id="KW-0406">Ion transport</keyword>
<dbReference type="GO" id="GO:0016020">
    <property type="term" value="C:membrane"/>
    <property type="evidence" value="ECO:0007669"/>
    <property type="project" value="UniProtKB-SubCell"/>
</dbReference>
<dbReference type="PANTHER" id="PTHR11660:SF57">
    <property type="entry name" value="SOLUTE CARRIER FAMILY 40 MEMBER"/>
    <property type="match status" value="1"/>
</dbReference>
<keyword evidence="10" id="KW-1185">Reference proteome</keyword>
<feature type="transmembrane region" description="Helical" evidence="7">
    <location>
        <begin position="315"/>
        <end position="335"/>
    </location>
</feature>
<evidence type="ECO:0000256" key="1">
    <source>
        <dbReference type="ARBA" id="ARBA00004141"/>
    </source>
</evidence>
<dbReference type="Proteomes" id="UP000825890">
    <property type="component" value="Unassembled WGS sequence"/>
</dbReference>
<feature type="region of interest" description="Disordered" evidence="8">
    <location>
        <begin position="510"/>
        <end position="539"/>
    </location>
</feature>
<dbReference type="EMBL" id="BOLY01000002">
    <property type="protein sequence ID" value="GIZ39664.1"/>
    <property type="molecule type" value="Genomic_DNA"/>
</dbReference>
<feature type="transmembrane region" description="Helical" evidence="7">
    <location>
        <begin position="356"/>
        <end position="377"/>
    </location>
</feature>
<reference evidence="9 10" key="1">
    <citation type="submission" date="2021-01" db="EMBL/GenBank/DDBJ databases">
        <title>Cercospora kikuchii MAFF 305040 whole genome shotgun sequence.</title>
        <authorList>
            <person name="Kashiwa T."/>
            <person name="Suzuki T."/>
        </authorList>
    </citation>
    <scope>NUCLEOTIDE SEQUENCE [LARGE SCALE GENOMIC DNA]</scope>
    <source>
        <strain evidence="9 10">MAFF 305040</strain>
    </source>
</reference>
<comment type="caution">
    <text evidence="9">The sequence shown here is derived from an EMBL/GenBank/DDBJ whole genome shotgun (WGS) entry which is preliminary data.</text>
</comment>
<evidence type="ECO:0000256" key="3">
    <source>
        <dbReference type="ARBA" id="ARBA00022448"/>
    </source>
</evidence>
<evidence type="ECO:0000256" key="5">
    <source>
        <dbReference type="ARBA" id="ARBA00022989"/>
    </source>
</evidence>
<dbReference type="AlphaFoldDB" id="A0A9P3CB19"/>
<keyword evidence="3 7" id="KW-0813">Transport</keyword>
<keyword evidence="4 7" id="KW-0812">Transmembrane</keyword>
<evidence type="ECO:0000256" key="8">
    <source>
        <dbReference type="SAM" id="MobiDB-lite"/>
    </source>
</evidence>
<keyword evidence="5 7" id="KW-1133">Transmembrane helix</keyword>
<dbReference type="InterPro" id="IPR009716">
    <property type="entry name" value="Ferroportin-1"/>
</dbReference>
<evidence type="ECO:0000313" key="9">
    <source>
        <dbReference type="EMBL" id="GIZ39664.1"/>
    </source>
</evidence>
<keyword evidence="6 7" id="KW-0472">Membrane</keyword>
<dbReference type="CDD" id="cd17480">
    <property type="entry name" value="MFS_SLC40A1_like"/>
    <property type="match status" value="1"/>
</dbReference>
<evidence type="ECO:0000313" key="10">
    <source>
        <dbReference type="Proteomes" id="UP000825890"/>
    </source>
</evidence>
<dbReference type="PANTHER" id="PTHR11660">
    <property type="entry name" value="SOLUTE CARRIER FAMILY 40 MEMBER"/>
    <property type="match status" value="1"/>
</dbReference>
<comment type="similarity">
    <text evidence="2 7">Belongs to the ferroportin (FP) (TC 2.A.100) family. SLC40A subfamily.</text>
</comment>
<dbReference type="GO" id="GO:0005381">
    <property type="term" value="F:iron ion transmembrane transporter activity"/>
    <property type="evidence" value="ECO:0007669"/>
    <property type="project" value="UniProtKB-UniRule"/>
</dbReference>
<protein>
    <recommendedName>
        <fullName evidence="7">Solute carrier family 40 member</fullName>
    </recommendedName>
</protein>
<dbReference type="SUPFAM" id="SSF103473">
    <property type="entry name" value="MFS general substrate transporter"/>
    <property type="match status" value="1"/>
</dbReference>
<evidence type="ECO:0000256" key="6">
    <source>
        <dbReference type="ARBA" id="ARBA00023136"/>
    </source>
</evidence>
<evidence type="ECO:0000256" key="4">
    <source>
        <dbReference type="ARBA" id="ARBA00022692"/>
    </source>
</evidence>
<organism evidence="9 10">
    <name type="scientific">Cercospora kikuchii</name>
    <dbReference type="NCBI Taxonomy" id="84275"/>
    <lineage>
        <taxon>Eukaryota</taxon>
        <taxon>Fungi</taxon>
        <taxon>Dikarya</taxon>
        <taxon>Ascomycota</taxon>
        <taxon>Pezizomycotina</taxon>
        <taxon>Dothideomycetes</taxon>
        <taxon>Dothideomycetidae</taxon>
        <taxon>Mycosphaerellales</taxon>
        <taxon>Mycosphaerellaceae</taxon>
        <taxon>Cercospora</taxon>
    </lineage>
</organism>
<evidence type="ECO:0000256" key="2">
    <source>
        <dbReference type="ARBA" id="ARBA00006279"/>
    </source>
</evidence>
<feature type="transmembrane region" description="Helical" evidence="7">
    <location>
        <begin position="450"/>
        <end position="471"/>
    </location>
</feature>
<sequence length="539" mass="59564">MPAAEADGEAVERLLNDDDSDLRPALQRLHTADEAGDGNEQQLNAPEHARVCKLLYASHFLSTWNARLFEFGSFLFLASLFPDTLLPASIYALSRSAAAALLSPLLGSYIDRVDRLKAVRVSIVSQRLAVSFSCLGLFLIAEFASLRSRQWFPICLLLLSILACVEKLGSVLNTISVERDWVVIVAQGHGERLRALNSQMRRIDLFCKLFGPLAIALLDGYSTKIAIIATGALTLLSVFIEYFTIARVYSAIPALREPKNLTLSRIPSRDAVLARFRTYIAKSRNYFRSPAFLPSFSLALLHLTVLSFSGQMVTYLVALGLSSTMIGSLRAISAISELSATFFAPKIMSRIGAIRAGIWFLNWEIACLIAACFVLWWQLSPEATAIGLVSTVVASRLGLWGYDLSAQLIVQEEVEEADRGTFSSQEFALQNIFEMFAFASTIVFSRPAQFKYPATISAAAVALAGVFYSVFVRSRRGHLIHICRCLDRHEMRKKHHHWWQTIPEADPLVGHDDDGHGYSTPATESDDIASPSAQEHGPE</sequence>
<dbReference type="GeneID" id="68288614"/>
<name>A0A9P3CB19_9PEZI</name>
<feature type="transmembrane region" description="Helical" evidence="7">
    <location>
        <begin position="227"/>
        <end position="249"/>
    </location>
</feature>
<comment type="caution">
    <text evidence="7">Lacks conserved residue(s) required for the propagation of feature annotation.</text>
</comment>
<comment type="function">
    <text evidence="7">May be involved in iron transport and iron homeostasis.</text>
</comment>
<evidence type="ECO:0000256" key="7">
    <source>
        <dbReference type="RuleBase" id="RU365065"/>
    </source>
</evidence>
<feature type="transmembrane region" description="Helical" evidence="7">
    <location>
        <begin position="291"/>
        <end position="309"/>
    </location>
</feature>
<gene>
    <name evidence="9" type="ORF">CKM354_000303900</name>
</gene>
<comment type="subcellular location">
    <subcellularLocation>
        <location evidence="1 7">Membrane</location>
        <topology evidence="1 7">Multi-pass membrane protein</topology>
    </subcellularLocation>
</comment>
<dbReference type="OrthoDB" id="648861at2759"/>
<dbReference type="Pfam" id="PF06963">
    <property type="entry name" value="FPN1"/>
    <property type="match status" value="1"/>
</dbReference>
<dbReference type="RefSeq" id="XP_044654151.1">
    <property type="nucleotide sequence ID" value="XM_044798216.1"/>
</dbReference>
<dbReference type="InterPro" id="IPR036259">
    <property type="entry name" value="MFS_trans_sf"/>
</dbReference>